<reference evidence="1" key="1">
    <citation type="submission" date="2019-08" db="EMBL/GenBank/DDBJ databases">
        <authorList>
            <person name="Kucharzyk K."/>
            <person name="Murdoch R.W."/>
            <person name="Higgins S."/>
            <person name="Loffler F."/>
        </authorList>
    </citation>
    <scope>NUCLEOTIDE SEQUENCE</scope>
</reference>
<name>A0A645BC67_9ZZZZ</name>
<protein>
    <submittedName>
        <fullName evidence="1">Uncharacterized protein</fullName>
    </submittedName>
</protein>
<comment type="caution">
    <text evidence="1">The sequence shown here is derived from an EMBL/GenBank/DDBJ whole genome shotgun (WGS) entry which is preliminary data.</text>
</comment>
<accession>A0A645BC67</accession>
<dbReference type="EMBL" id="VSSQ01018770">
    <property type="protein sequence ID" value="MPM62251.1"/>
    <property type="molecule type" value="Genomic_DNA"/>
</dbReference>
<evidence type="ECO:0000313" key="1">
    <source>
        <dbReference type="EMBL" id="MPM62251.1"/>
    </source>
</evidence>
<gene>
    <name evidence="1" type="ORF">SDC9_109117</name>
</gene>
<dbReference type="AlphaFoldDB" id="A0A645BC67"/>
<sequence>MAYQPALDINLLTVNDLIEQIDKEGSEDFLIDVEGDFARHWNALMNTRMSVYESSSDIMLKDL</sequence>
<organism evidence="1">
    <name type="scientific">bioreactor metagenome</name>
    <dbReference type="NCBI Taxonomy" id="1076179"/>
    <lineage>
        <taxon>unclassified sequences</taxon>
        <taxon>metagenomes</taxon>
        <taxon>ecological metagenomes</taxon>
    </lineage>
</organism>
<proteinExistence type="predicted"/>